<evidence type="ECO:0000313" key="20">
    <source>
        <dbReference type="Proteomes" id="UP001139534"/>
    </source>
</evidence>
<keyword evidence="9 16" id="KW-0663">Pyridoxal phosphate</keyword>
<keyword evidence="7 17" id="KW-0028">Amino-acid biosynthesis</keyword>
<evidence type="ECO:0000256" key="17">
    <source>
        <dbReference type="RuleBase" id="RU004517"/>
    </source>
</evidence>
<dbReference type="SUPFAM" id="SSF56752">
    <property type="entry name" value="D-aminoacid aminotransferase-like PLP-dependent enzymes"/>
    <property type="match status" value="1"/>
</dbReference>
<evidence type="ECO:0000256" key="2">
    <source>
        <dbReference type="ARBA" id="ARBA00004824"/>
    </source>
</evidence>
<sequence>MEKWPITLTSTKKVKPDADRLGFGKYFTDHMLLMDYSAGQGWHDPRIVPYGPISLDPSAMVFHYGQEVFEGMKAYRTPQGELVLFRPDMNLRRLNQSCARIGIPQVDPEEVLEGISRLLLLEEEWMPEGEGNSMYIRPFIIATESGLGVRAAQEYRLIVILSPVGAYYPEGIHPVRIYVEDRYVRAVRGGTGEAKTSGNYAAGIKAQEDVKSLGFSQVLWLDGIEKRYIEEVGSMNVFFKIDGEVVTPELNGSILAGVTRDSVIRLLREWGVPVKERRISVTELFEAHQDGRLEEAFGTGTAAVISPIGSMKWDDHDIEIAGGETGELSAKLYDTLTGIQRGEREDSFGWRYSVR</sequence>
<dbReference type="EMBL" id="JALPRK010000004">
    <property type="protein sequence ID" value="MCK8486968.1"/>
    <property type="molecule type" value="Genomic_DNA"/>
</dbReference>
<comment type="catalytic activity">
    <reaction evidence="13 17">
        <text>L-leucine + 2-oxoglutarate = 4-methyl-2-oxopentanoate + L-glutamate</text>
        <dbReference type="Rhea" id="RHEA:18321"/>
        <dbReference type="ChEBI" id="CHEBI:16810"/>
        <dbReference type="ChEBI" id="CHEBI:17865"/>
        <dbReference type="ChEBI" id="CHEBI:29985"/>
        <dbReference type="ChEBI" id="CHEBI:57427"/>
        <dbReference type="EC" id="2.6.1.42"/>
    </reaction>
</comment>
<evidence type="ECO:0000256" key="16">
    <source>
        <dbReference type="RuleBase" id="RU004516"/>
    </source>
</evidence>
<dbReference type="PANTHER" id="PTHR11825:SF44">
    <property type="entry name" value="BRANCHED-CHAIN-AMINO-ACID AMINOTRANSFERASE"/>
    <property type="match status" value="1"/>
</dbReference>
<evidence type="ECO:0000256" key="14">
    <source>
        <dbReference type="PIRSR" id="PIRSR006468-1"/>
    </source>
</evidence>
<dbReference type="PIRSF" id="PIRSF006468">
    <property type="entry name" value="BCAT1"/>
    <property type="match status" value="1"/>
</dbReference>
<comment type="pathway">
    <text evidence="3 18">Amino-acid biosynthesis; L-valine biosynthesis; L-valine from pyruvate: step 4/4.</text>
</comment>
<dbReference type="PANTHER" id="PTHR11825">
    <property type="entry name" value="SUBGROUP IIII AMINOTRANSFERASE"/>
    <property type="match status" value="1"/>
</dbReference>
<dbReference type="InterPro" id="IPR005786">
    <property type="entry name" value="B_amino_transII"/>
</dbReference>
<comment type="similarity">
    <text evidence="5 15">Belongs to the class-IV pyridoxal-phosphate-dependent aminotransferase family.</text>
</comment>
<keyword evidence="8 17" id="KW-0808">Transferase</keyword>
<dbReference type="Pfam" id="PF01063">
    <property type="entry name" value="Aminotran_4"/>
    <property type="match status" value="1"/>
</dbReference>
<dbReference type="Gene3D" id="3.20.10.10">
    <property type="entry name" value="D-amino Acid Aminotransferase, subunit A, domain 2"/>
    <property type="match status" value="1"/>
</dbReference>
<dbReference type="InterPro" id="IPR001544">
    <property type="entry name" value="Aminotrans_IV"/>
</dbReference>
<dbReference type="NCBIfam" id="NF009897">
    <property type="entry name" value="PRK13357.1"/>
    <property type="match status" value="1"/>
</dbReference>
<keyword evidence="10 17" id="KW-0100">Branched-chain amino acid biosynthesis</keyword>
<dbReference type="InterPro" id="IPR036038">
    <property type="entry name" value="Aminotransferase-like"/>
</dbReference>
<evidence type="ECO:0000256" key="9">
    <source>
        <dbReference type="ARBA" id="ARBA00022898"/>
    </source>
</evidence>
<evidence type="ECO:0000256" key="10">
    <source>
        <dbReference type="ARBA" id="ARBA00023304"/>
    </source>
</evidence>
<evidence type="ECO:0000256" key="15">
    <source>
        <dbReference type="RuleBase" id="RU004106"/>
    </source>
</evidence>
<keyword evidence="6 17" id="KW-0032">Aminotransferase</keyword>
<dbReference type="InterPro" id="IPR033939">
    <property type="entry name" value="BCAT_family"/>
</dbReference>
<dbReference type="Gene3D" id="3.30.470.10">
    <property type="match status" value="1"/>
</dbReference>
<evidence type="ECO:0000256" key="11">
    <source>
        <dbReference type="ARBA" id="ARBA00048212"/>
    </source>
</evidence>
<evidence type="ECO:0000256" key="5">
    <source>
        <dbReference type="ARBA" id="ARBA00009320"/>
    </source>
</evidence>
<dbReference type="Proteomes" id="UP001139534">
    <property type="component" value="Unassembled WGS sequence"/>
</dbReference>
<accession>A0A9X1Y0F2</accession>
<evidence type="ECO:0000256" key="6">
    <source>
        <dbReference type="ARBA" id="ARBA00022576"/>
    </source>
</evidence>
<reference evidence="19" key="1">
    <citation type="submission" date="2022-04" db="EMBL/GenBank/DDBJ databases">
        <authorList>
            <person name="Seo M.-J."/>
        </authorList>
    </citation>
    <scope>NUCLEOTIDE SEQUENCE</scope>
    <source>
        <strain evidence="19">MBLB2552</strain>
    </source>
</reference>
<dbReference type="InterPro" id="IPR043131">
    <property type="entry name" value="BCAT-like_N"/>
</dbReference>
<evidence type="ECO:0000256" key="3">
    <source>
        <dbReference type="ARBA" id="ARBA00004931"/>
    </source>
</evidence>
<comment type="caution">
    <text evidence="19">The sequence shown here is derived from an EMBL/GenBank/DDBJ whole genome shotgun (WGS) entry which is preliminary data.</text>
</comment>
<evidence type="ECO:0000313" key="19">
    <source>
        <dbReference type="EMBL" id="MCK8486968.1"/>
    </source>
</evidence>
<dbReference type="PROSITE" id="PS00770">
    <property type="entry name" value="AA_TRANSFER_CLASS_4"/>
    <property type="match status" value="1"/>
</dbReference>
<evidence type="ECO:0000256" key="4">
    <source>
        <dbReference type="ARBA" id="ARBA00005072"/>
    </source>
</evidence>
<dbReference type="GO" id="GO:0004084">
    <property type="term" value="F:branched-chain-amino-acid transaminase activity"/>
    <property type="evidence" value="ECO:0007669"/>
    <property type="project" value="UniProtKB-EC"/>
</dbReference>
<dbReference type="InterPro" id="IPR043132">
    <property type="entry name" value="BCAT-like_C"/>
</dbReference>
<comment type="catalytic activity">
    <reaction evidence="11 17">
        <text>L-valine + 2-oxoglutarate = 3-methyl-2-oxobutanoate + L-glutamate</text>
        <dbReference type="Rhea" id="RHEA:24813"/>
        <dbReference type="ChEBI" id="CHEBI:11851"/>
        <dbReference type="ChEBI" id="CHEBI:16810"/>
        <dbReference type="ChEBI" id="CHEBI:29985"/>
        <dbReference type="ChEBI" id="CHEBI:57762"/>
        <dbReference type="EC" id="2.6.1.42"/>
    </reaction>
</comment>
<evidence type="ECO:0000256" key="7">
    <source>
        <dbReference type="ARBA" id="ARBA00022605"/>
    </source>
</evidence>
<comment type="cofactor">
    <cofactor evidence="1 16">
        <name>pyridoxal 5'-phosphate</name>
        <dbReference type="ChEBI" id="CHEBI:597326"/>
    </cofactor>
</comment>
<evidence type="ECO:0000256" key="12">
    <source>
        <dbReference type="ARBA" id="ARBA00048798"/>
    </source>
</evidence>
<dbReference type="NCBIfam" id="TIGR01123">
    <property type="entry name" value="ilvE_II"/>
    <property type="match status" value="1"/>
</dbReference>
<dbReference type="EC" id="2.6.1.42" evidence="17"/>
<feature type="modified residue" description="N6-(pyridoxal phosphate)lysine" evidence="14">
    <location>
        <position position="195"/>
    </location>
</feature>
<comment type="pathway">
    <text evidence="2 18">Amino-acid biosynthesis; L-isoleucine biosynthesis; L-isoleucine from 2-oxobutanoate: step 4/4.</text>
</comment>
<comment type="pathway">
    <text evidence="4 18">Amino-acid biosynthesis; L-leucine biosynthesis; L-leucine from 3-methyl-2-oxobutanoate: step 4/4.</text>
</comment>
<dbReference type="GO" id="GO:0008652">
    <property type="term" value="P:amino acid biosynthetic process"/>
    <property type="evidence" value="ECO:0007669"/>
    <property type="project" value="UniProtKB-KW"/>
</dbReference>
<evidence type="ECO:0000256" key="18">
    <source>
        <dbReference type="RuleBase" id="RU004519"/>
    </source>
</evidence>
<organism evidence="19 20">
    <name type="scientific">Paenibacillus mellifer</name>
    <dbReference type="NCBI Taxonomy" id="2937794"/>
    <lineage>
        <taxon>Bacteria</taxon>
        <taxon>Bacillati</taxon>
        <taxon>Bacillota</taxon>
        <taxon>Bacilli</taxon>
        <taxon>Bacillales</taxon>
        <taxon>Paenibacillaceae</taxon>
        <taxon>Paenibacillus</taxon>
    </lineage>
</organism>
<evidence type="ECO:0000256" key="1">
    <source>
        <dbReference type="ARBA" id="ARBA00001933"/>
    </source>
</evidence>
<gene>
    <name evidence="19" type="ORF">M0651_07225</name>
</gene>
<dbReference type="RefSeq" id="WP_248551170.1">
    <property type="nucleotide sequence ID" value="NZ_JALPRK010000004.1"/>
</dbReference>
<keyword evidence="20" id="KW-1185">Reference proteome</keyword>
<dbReference type="CDD" id="cd01557">
    <property type="entry name" value="BCAT_beta_family"/>
    <property type="match status" value="1"/>
</dbReference>
<evidence type="ECO:0000256" key="8">
    <source>
        <dbReference type="ARBA" id="ARBA00022679"/>
    </source>
</evidence>
<proteinExistence type="inferred from homology"/>
<dbReference type="InterPro" id="IPR018300">
    <property type="entry name" value="Aminotrans_IV_CS"/>
</dbReference>
<evidence type="ECO:0000256" key="13">
    <source>
        <dbReference type="ARBA" id="ARBA00049229"/>
    </source>
</evidence>
<protein>
    <recommendedName>
        <fullName evidence="17">Branched-chain-amino-acid aminotransferase</fullName>
        <ecNumber evidence="17">2.6.1.42</ecNumber>
    </recommendedName>
</protein>
<dbReference type="AlphaFoldDB" id="A0A9X1Y0F2"/>
<dbReference type="GO" id="GO:0009082">
    <property type="term" value="P:branched-chain amino acid biosynthetic process"/>
    <property type="evidence" value="ECO:0007669"/>
    <property type="project" value="UniProtKB-KW"/>
</dbReference>
<comment type="catalytic activity">
    <reaction evidence="12 17">
        <text>L-isoleucine + 2-oxoglutarate = (S)-3-methyl-2-oxopentanoate + L-glutamate</text>
        <dbReference type="Rhea" id="RHEA:24801"/>
        <dbReference type="ChEBI" id="CHEBI:16810"/>
        <dbReference type="ChEBI" id="CHEBI:29985"/>
        <dbReference type="ChEBI" id="CHEBI:35146"/>
        <dbReference type="ChEBI" id="CHEBI:58045"/>
        <dbReference type="EC" id="2.6.1.42"/>
    </reaction>
</comment>
<name>A0A9X1Y0F2_9BACL</name>